<accession>A0ABW5QR37</accession>
<proteinExistence type="predicted"/>
<dbReference type="EMBL" id="JBHUMY010000001">
    <property type="protein sequence ID" value="MFD2658852.1"/>
    <property type="molecule type" value="Genomic_DNA"/>
</dbReference>
<dbReference type="Gene3D" id="3.90.950.10">
    <property type="match status" value="1"/>
</dbReference>
<organism evidence="2 3">
    <name type="scientific">Paenibacillus thailandensis</name>
    <dbReference type="NCBI Taxonomy" id="393250"/>
    <lineage>
        <taxon>Bacteria</taxon>
        <taxon>Bacillati</taxon>
        <taxon>Bacillota</taxon>
        <taxon>Bacilli</taxon>
        <taxon>Bacillales</taxon>
        <taxon>Paenibacillaceae</taxon>
        <taxon>Paenibacillus</taxon>
    </lineage>
</organism>
<gene>
    <name evidence="2" type="ORF">ACFSW5_01070</name>
</gene>
<evidence type="ECO:0000313" key="2">
    <source>
        <dbReference type="EMBL" id="MFD2658852.1"/>
    </source>
</evidence>
<dbReference type="InterPro" id="IPR029001">
    <property type="entry name" value="ITPase-like_fam"/>
</dbReference>
<sequence length="60" mass="6607">MISIVVHAVSDTKAESYGVQGIGAVFIEKIKGDFYIIMGLPLNLLYQMLLKFGVSPFKTN</sequence>
<keyword evidence="3" id="KW-1185">Reference proteome</keyword>
<comment type="caution">
    <text evidence="2">The sequence shown here is derived from an EMBL/GenBank/DDBJ whole genome shotgun (WGS) entry which is preliminary data.</text>
</comment>
<dbReference type="RefSeq" id="WP_379268783.1">
    <property type="nucleotide sequence ID" value="NZ_JBHUGT010000050.1"/>
</dbReference>
<evidence type="ECO:0000313" key="3">
    <source>
        <dbReference type="Proteomes" id="UP001597493"/>
    </source>
</evidence>
<keyword evidence="1" id="KW-0378">Hydrolase</keyword>
<dbReference type="SUPFAM" id="SSF52972">
    <property type="entry name" value="ITPase-like"/>
    <property type="match status" value="1"/>
</dbReference>
<dbReference type="Pfam" id="PF02545">
    <property type="entry name" value="Maf"/>
    <property type="match status" value="1"/>
</dbReference>
<name>A0ABW5QR37_9BACL</name>
<evidence type="ECO:0000256" key="1">
    <source>
        <dbReference type="ARBA" id="ARBA00022801"/>
    </source>
</evidence>
<reference evidence="3" key="1">
    <citation type="journal article" date="2019" name="Int. J. Syst. Evol. Microbiol.">
        <title>The Global Catalogue of Microorganisms (GCM) 10K type strain sequencing project: providing services to taxonomists for standard genome sequencing and annotation.</title>
        <authorList>
            <consortium name="The Broad Institute Genomics Platform"/>
            <consortium name="The Broad Institute Genome Sequencing Center for Infectious Disease"/>
            <person name="Wu L."/>
            <person name="Ma J."/>
        </authorList>
    </citation>
    <scope>NUCLEOTIDE SEQUENCE [LARGE SCALE GENOMIC DNA]</scope>
    <source>
        <strain evidence="3">TISTR 1827</strain>
    </source>
</reference>
<dbReference type="InterPro" id="IPR003697">
    <property type="entry name" value="Maf-like"/>
</dbReference>
<dbReference type="Proteomes" id="UP001597493">
    <property type="component" value="Unassembled WGS sequence"/>
</dbReference>
<protein>
    <submittedName>
        <fullName evidence="2">Maf family protein</fullName>
    </submittedName>
</protein>